<dbReference type="InterPro" id="IPR046537">
    <property type="entry name" value="DUF6602"/>
</dbReference>
<feature type="domain" description="DUF6602" evidence="1">
    <location>
        <begin position="18"/>
        <end position="122"/>
    </location>
</feature>
<name>E1YMC0_9BACT</name>
<accession>E1YMC0</accession>
<organism evidence="2">
    <name type="scientific">uncultured Desulfobacterium sp</name>
    <dbReference type="NCBI Taxonomy" id="201089"/>
    <lineage>
        <taxon>Bacteria</taxon>
        <taxon>Pseudomonadati</taxon>
        <taxon>Thermodesulfobacteriota</taxon>
        <taxon>Desulfobacteria</taxon>
        <taxon>Desulfobacterales</taxon>
        <taxon>Desulfobacteriaceae</taxon>
        <taxon>Desulfobacterium</taxon>
        <taxon>environmental samples</taxon>
    </lineage>
</organism>
<dbReference type="Pfam" id="PF20247">
    <property type="entry name" value="DUF6602"/>
    <property type="match status" value="1"/>
</dbReference>
<dbReference type="CDD" id="cd21411">
    <property type="entry name" value="NucC"/>
    <property type="match status" value="1"/>
</dbReference>
<dbReference type="EMBL" id="FR695877">
    <property type="protein sequence ID" value="CBX31253.1"/>
    <property type="molecule type" value="Genomic_DNA"/>
</dbReference>
<protein>
    <recommendedName>
        <fullName evidence="1">DUF6602 domain-containing protein</fullName>
    </recommendedName>
</protein>
<sequence length="236" mass="26085">MQEAFASEQKLLRAALEHSSQSISHDATMGTVNESCFIEVLRKYLPRRYAVDTGIVIDSTGNTSDQIDVIIYDIQYTPTLLDQKSHRYIPSEAIYAVFEVKPKINKSSIEYAGKKAESVRKLKRTSVPIAHAGGEFPPKKLFPIVAGIVASGIEWENGFINASFIKGYKTLTDDRKLDCGVAISGSCFDIFNGAFEFGPTNQALTYFLFRLLQKLQSLGTVPAIDWNAYALALSQG</sequence>
<dbReference type="AlphaFoldDB" id="E1YMC0"/>
<proteinExistence type="predicted"/>
<gene>
    <name evidence="2" type="ORF">N47_E47650</name>
</gene>
<evidence type="ECO:0000313" key="2">
    <source>
        <dbReference type="EMBL" id="CBX31253.1"/>
    </source>
</evidence>
<evidence type="ECO:0000259" key="1">
    <source>
        <dbReference type="Pfam" id="PF20247"/>
    </source>
</evidence>
<reference evidence="2" key="1">
    <citation type="journal article" date="2011" name="Environ. Microbiol.">
        <title>Genomic insights into the metabolic potential of the polycyclic aromatic hydrocarbon degrading sulfate-reducing Deltaproteobacterium N47.</title>
        <authorList>
            <person name="Bergmann F."/>
            <person name="Selesi D."/>
            <person name="Weinmaier T."/>
            <person name="Tischler P."/>
            <person name="Rattei T."/>
            <person name="Meckenstock R.U."/>
        </authorList>
    </citation>
    <scope>NUCLEOTIDE SEQUENCE</scope>
</reference>